<sequence>MQSGLYGRLPTDAYISIARARIKEPAKRARLAIDNFRSRPSSSTLQEAVIFASELIKHVTEIAKDNLQIAYQTDALLMTIDLVHKIVDMAKVTSVAESLGKDNVITALDRFSLLIDKLIADLNSVNVVPYWVHESSLENLRDAFPVQSCQIRARLSHDEKMAHYFIFLLKGDLLRYKCNLLHEPYNGVSKAYWSSYCFSPEHGNLLNLLAIVALNRDKTDTLGAVFYFCRALSAEIPFESCTETLRASLGAVTERMLASDFAKYYKFFDDPSLYDLNGLLATKIDATQKVYFFTPEVGIRNFDPMWKRGISRLSKPTVRNMTFDCFLHLMNMIIHRQSHEITWPCANMFICFLQHCLDEDIVTGRELVQVVTIFFFALSKRCKDGDGVLDDTLKVALQTFSTVIGLLLAKCYEFMLTIGDDGFDVAEKKVDVVLPALVVVVAHWVNLADSLPHELAPILSHYFSFSLIRTKLMRLGSTLHDYLGVFHIQIQSLPFETREEGAVVFPELLYATLSNRLTTEVSAVKLLNGADETDSLTFKTFLMRISLVANLLVYLTEKKFFGLDSNFSPTSIPDMSTFELYHATTSNPIYTQYAVYPEFIVIDTNTVIDEYLKIGEIVQSNIGKFKIVITPVVISELMYISRNEFRKSEQVRLAAAGALSMITQLIEKGCPRLQIYNYYGERKFDFNFTPRDLCGLGAEVDPSRKKDKNDDHIAKTCVKLEELVREPESDFQAASIVKKKSVLVTDDKILRINARTINVVVCAFDDFYKWFQYCQGKER</sequence>
<organism evidence="1 2">
    <name type="scientific">Panagrolaimus sp. JU765</name>
    <dbReference type="NCBI Taxonomy" id="591449"/>
    <lineage>
        <taxon>Eukaryota</taxon>
        <taxon>Metazoa</taxon>
        <taxon>Ecdysozoa</taxon>
        <taxon>Nematoda</taxon>
        <taxon>Chromadorea</taxon>
        <taxon>Rhabditida</taxon>
        <taxon>Tylenchina</taxon>
        <taxon>Panagrolaimomorpha</taxon>
        <taxon>Panagrolaimoidea</taxon>
        <taxon>Panagrolaimidae</taxon>
        <taxon>Panagrolaimus</taxon>
    </lineage>
</organism>
<accession>A0AC34QYM7</accession>
<name>A0AC34QYM7_9BILA</name>
<proteinExistence type="predicted"/>
<dbReference type="Proteomes" id="UP000887576">
    <property type="component" value="Unplaced"/>
</dbReference>
<evidence type="ECO:0000313" key="1">
    <source>
        <dbReference type="Proteomes" id="UP000887576"/>
    </source>
</evidence>
<reference evidence="2" key="1">
    <citation type="submission" date="2022-11" db="UniProtKB">
        <authorList>
            <consortium name="WormBaseParasite"/>
        </authorList>
    </citation>
    <scope>IDENTIFICATION</scope>
</reference>
<dbReference type="WBParaSite" id="JU765_v2.g20479.t1">
    <property type="protein sequence ID" value="JU765_v2.g20479.t1"/>
    <property type="gene ID" value="JU765_v2.g20479"/>
</dbReference>
<evidence type="ECO:0000313" key="2">
    <source>
        <dbReference type="WBParaSite" id="JU765_v2.g20479.t1"/>
    </source>
</evidence>
<protein>
    <submittedName>
        <fullName evidence="2">PIN domain-containing protein</fullName>
    </submittedName>
</protein>